<keyword evidence="14" id="KW-0675">Receptor</keyword>
<protein>
    <recommendedName>
        <fullName evidence="24">EGF-like domain-containing protein</fullName>
    </recommendedName>
</protein>
<feature type="disulfide bond" evidence="19">
    <location>
        <begin position="3053"/>
        <end position="3071"/>
    </location>
</feature>
<dbReference type="FunFam" id="4.10.400.10:FF:000002">
    <property type="entry name" value="Low-density lipoprotein receptor-related protein 1"/>
    <property type="match status" value="5"/>
</dbReference>
<feature type="disulfide bond" evidence="19">
    <location>
        <begin position="3953"/>
        <end position="3971"/>
    </location>
</feature>
<keyword evidence="7" id="KW-0479">Metal-binding</keyword>
<feature type="repeat" description="LDL-receptor class B" evidence="20">
    <location>
        <begin position="4265"/>
        <end position="4308"/>
    </location>
</feature>
<keyword evidence="26" id="KW-1185">Reference proteome</keyword>
<feature type="disulfide bond" evidence="19">
    <location>
        <begin position="2911"/>
        <end position="2923"/>
    </location>
</feature>
<dbReference type="SMART" id="SM00181">
    <property type="entry name" value="EGF"/>
    <property type="match status" value="24"/>
</dbReference>
<keyword evidence="4" id="KW-0597">Phosphoprotein</keyword>
<feature type="disulfide bond" evidence="19">
    <location>
        <begin position="1257"/>
        <end position="1272"/>
    </location>
</feature>
<evidence type="ECO:0000256" key="10">
    <source>
        <dbReference type="ARBA" id="ARBA00022837"/>
    </source>
</evidence>
<dbReference type="InterPro" id="IPR001881">
    <property type="entry name" value="EGF-like_Ca-bd_dom"/>
</dbReference>
<feature type="repeat" description="LDL-receptor class B" evidence="20">
    <location>
        <begin position="2611"/>
        <end position="2652"/>
    </location>
</feature>
<evidence type="ECO:0000313" key="25">
    <source>
        <dbReference type="EnsemblMetazoa" id="XP_022670786"/>
    </source>
</evidence>
<organism evidence="25 26">
    <name type="scientific">Varroa destructor</name>
    <name type="common">Honeybee mite</name>
    <dbReference type="NCBI Taxonomy" id="109461"/>
    <lineage>
        <taxon>Eukaryota</taxon>
        <taxon>Metazoa</taxon>
        <taxon>Ecdysozoa</taxon>
        <taxon>Arthropoda</taxon>
        <taxon>Chelicerata</taxon>
        <taxon>Arachnida</taxon>
        <taxon>Acari</taxon>
        <taxon>Parasitiformes</taxon>
        <taxon>Mesostigmata</taxon>
        <taxon>Gamasina</taxon>
        <taxon>Dermanyssoidea</taxon>
        <taxon>Varroidae</taxon>
        <taxon>Varroa</taxon>
    </lineage>
</organism>
<dbReference type="PROSITE" id="PS01187">
    <property type="entry name" value="EGF_CA"/>
    <property type="match status" value="4"/>
</dbReference>
<dbReference type="FunFam" id="4.10.400.10:FF:000001">
    <property type="entry name" value="Low-density lipoprotein receptor-related protein 1"/>
    <property type="match status" value="1"/>
</dbReference>
<evidence type="ECO:0000256" key="19">
    <source>
        <dbReference type="PROSITE-ProRule" id="PRU00124"/>
    </source>
</evidence>
<feature type="disulfide bond" evidence="19">
    <location>
        <begin position="4012"/>
        <end position="4027"/>
    </location>
</feature>
<dbReference type="FunFam" id="4.10.400.10:FF:000011">
    <property type="entry name" value="Low-density lipoprotein receptor-related protein 1"/>
    <property type="match status" value="3"/>
</dbReference>
<evidence type="ECO:0000256" key="21">
    <source>
        <dbReference type="SAM" id="MobiDB-lite"/>
    </source>
</evidence>
<feature type="region of interest" description="Disordered" evidence="21">
    <location>
        <begin position="4640"/>
        <end position="4664"/>
    </location>
</feature>
<keyword evidence="12 22" id="KW-0472">Membrane</keyword>
<dbReference type="InterPro" id="IPR026823">
    <property type="entry name" value="cEGF"/>
</dbReference>
<feature type="disulfide bond" evidence="19">
    <location>
        <begin position="49"/>
        <end position="61"/>
    </location>
</feature>
<dbReference type="SUPFAM" id="SSF57196">
    <property type="entry name" value="EGF/Laminin"/>
    <property type="match status" value="7"/>
</dbReference>
<feature type="disulfide bond" evidence="19">
    <location>
        <begin position="2825"/>
        <end position="2837"/>
    </location>
</feature>
<dbReference type="PANTHER" id="PTHR22722">
    <property type="entry name" value="LOW-DENSITY LIPOPROTEIN RECEPTOR-RELATED PROTEIN 2-RELATED"/>
    <property type="match status" value="1"/>
</dbReference>
<keyword evidence="5" id="KW-0254">Endocytosis</keyword>
<evidence type="ECO:0000256" key="18">
    <source>
        <dbReference type="PROSITE-ProRule" id="PRU00076"/>
    </source>
</evidence>
<evidence type="ECO:0000259" key="24">
    <source>
        <dbReference type="PROSITE" id="PS50026"/>
    </source>
</evidence>
<feature type="disulfide bond" evidence="19">
    <location>
        <begin position="236"/>
        <end position="251"/>
    </location>
</feature>
<feature type="disulfide bond" evidence="19">
    <location>
        <begin position="1158"/>
        <end position="1170"/>
    </location>
</feature>
<feature type="disulfide bond" evidence="19">
    <location>
        <begin position="3911"/>
        <end position="3929"/>
    </location>
</feature>
<feature type="repeat" description="LDL-receptor class B" evidence="20">
    <location>
        <begin position="1573"/>
        <end position="1615"/>
    </location>
</feature>
<dbReference type="FunFam" id="2.120.10.30:FF:000241">
    <property type="entry name" value="Low-density lipoprotein receptor-related protein 6"/>
    <property type="match status" value="5"/>
</dbReference>
<feature type="disulfide bond" evidence="19">
    <location>
        <begin position="3821"/>
        <end position="3833"/>
    </location>
</feature>
<feature type="repeat" description="LDL-receptor class B" evidence="20">
    <location>
        <begin position="928"/>
        <end position="970"/>
    </location>
</feature>
<evidence type="ECO:0000256" key="5">
    <source>
        <dbReference type="ARBA" id="ARBA00022583"/>
    </source>
</evidence>
<dbReference type="InterPro" id="IPR049883">
    <property type="entry name" value="NOTCH1_EGF-like"/>
</dbReference>
<evidence type="ECO:0000256" key="8">
    <source>
        <dbReference type="ARBA" id="ARBA00022729"/>
    </source>
</evidence>
<dbReference type="GO" id="GO:0006898">
    <property type="term" value="P:receptor-mediated endocytosis"/>
    <property type="evidence" value="ECO:0007669"/>
    <property type="project" value="UniProtKB-ARBA"/>
</dbReference>
<comment type="similarity">
    <text evidence="2">Belongs to the LDLR family.</text>
</comment>
<feature type="disulfide bond" evidence="19">
    <location>
        <begin position="3093"/>
        <end position="3111"/>
    </location>
</feature>
<feature type="domain" description="EGF-like" evidence="24">
    <location>
        <begin position="4451"/>
        <end position="4485"/>
    </location>
</feature>
<feature type="disulfide bond" evidence="19">
    <location>
        <begin position="3086"/>
        <end position="3098"/>
    </location>
</feature>
<keyword evidence="6 22" id="KW-0812">Transmembrane</keyword>
<dbReference type="PANTHER" id="PTHR22722:SF14">
    <property type="entry name" value="MEGALIN, ISOFORM A"/>
    <property type="match status" value="1"/>
</dbReference>
<dbReference type="Gene3D" id="2.10.25.10">
    <property type="entry name" value="Laminin"/>
    <property type="match status" value="8"/>
</dbReference>
<dbReference type="PROSITE" id="PS50068">
    <property type="entry name" value="LDLRA_2"/>
    <property type="match status" value="35"/>
</dbReference>
<feature type="disulfide bond" evidence="19">
    <location>
        <begin position="56"/>
        <end position="74"/>
    </location>
</feature>
<dbReference type="FunFam" id="4.10.400.10:FF:000045">
    <property type="entry name" value="Low-density lipoprotein receptor-related protein 2"/>
    <property type="match status" value="1"/>
</dbReference>
<dbReference type="InterPro" id="IPR011042">
    <property type="entry name" value="6-blade_b-propeller_TolB-like"/>
</dbReference>
<feature type="repeat" description="LDL-receptor class B" evidence="20">
    <location>
        <begin position="884"/>
        <end position="927"/>
    </location>
</feature>
<dbReference type="InterPro" id="IPR002172">
    <property type="entry name" value="LDrepeatLR_classA_rpt"/>
</dbReference>
<dbReference type="InterPro" id="IPR051221">
    <property type="entry name" value="LDLR-related"/>
</dbReference>
<dbReference type="Gene3D" id="2.120.10.30">
    <property type="entry name" value="TolB, C-terminal domain"/>
    <property type="match status" value="8"/>
</dbReference>
<dbReference type="GeneID" id="111254338"/>
<feature type="disulfide bond" evidence="19">
    <location>
        <begin position="1217"/>
        <end position="1232"/>
    </location>
</feature>
<feature type="signal peptide" evidence="23">
    <location>
        <begin position="1"/>
        <end position="35"/>
    </location>
</feature>
<feature type="disulfide bond" evidence="19">
    <location>
        <begin position="2961"/>
        <end position="2979"/>
    </location>
</feature>
<feature type="disulfide bond" evidence="19">
    <location>
        <begin position="1165"/>
        <end position="1183"/>
    </location>
</feature>
<feature type="disulfide bond" evidence="19">
    <location>
        <begin position="3700"/>
        <end position="3718"/>
    </location>
</feature>
<evidence type="ECO:0000313" key="26">
    <source>
        <dbReference type="Proteomes" id="UP000594260"/>
    </source>
</evidence>
<feature type="disulfide bond" evidence="19">
    <location>
        <begin position="155"/>
        <end position="170"/>
    </location>
</feature>
<evidence type="ECO:0000256" key="11">
    <source>
        <dbReference type="ARBA" id="ARBA00022989"/>
    </source>
</evidence>
<feature type="disulfide bond" evidence="19">
    <location>
        <begin position="1119"/>
        <end position="1131"/>
    </location>
</feature>
<dbReference type="KEGG" id="vde:111254338"/>
<dbReference type="CDD" id="cd00112">
    <property type="entry name" value="LDLa"/>
    <property type="match status" value="32"/>
</dbReference>
<evidence type="ECO:0000256" key="2">
    <source>
        <dbReference type="ARBA" id="ARBA00009939"/>
    </source>
</evidence>
<dbReference type="FunFam" id="2.10.25.10:FF:000009">
    <property type="entry name" value="Low-density lipoprotein receptor isoform 1"/>
    <property type="match status" value="4"/>
</dbReference>
<feature type="disulfide bond" evidence="19">
    <location>
        <begin position="3860"/>
        <end position="3872"/>
    </location>
</feature>
<dbReference type="PROSITE" id="PS00022">
    <property type="entry name" value="EGF_1"/>
    <property type="match status" value="1"/>
</dbReference>
<dbReference type="Pfam" id="PF07645">
    <property type="entry name" value="EGF_CA"/>
    <property type="match status" value="3"/>
</dbReference>
<comment type="subcellular location">
    <subcellularLocation>
        <location evidence="17">Membrane</location>
        <location evidence="17">Coated pit</location>
    </subcellularLocation>
    <subcellularLocation>
        <location evidence="1">Membrane</location>
        <topology evidence="1">Single-pass type I membrane protein</topology>
    </subcellularLocation>
</comment>
<dbReference type="FunFam" id="4.10.400.10:FF:000005">
    <property type="entry name" value="low-density lipoprotein receptor-related protein 1B"/>
    <property type="match status" value="1"/>
</dbReference>
<evidence type="ECO:0000256" key="9">
    <source>
        <dbReference type="ARBA" id="ARBA00022737"/>
    </source>
</evidence>
<keyword evidence="9" id="KW-0677">Repeat</keyword>
<dbReference type="PROSITE" id="PS01186">
    <property type="entry name" value="EGF_2"/>
    <property type="match status" value="2"/>
</dbReference>
<feature type="repeat" description="LDL-receptor class B" evidence="20">
    <location>
        <begin position="3295"/>
        <end position="3337"/>
    </location>
</feature>
<dbReference type="FunCoup" id="A0A7M7L5N3">
    <property type="interactions" value="41"/>
</dbReference>
<evidence type="ECO:0000256" key="1">
    <source>
        <dbReference type="ARBA" id="ARBA00004479"/>
    </source>
</evidence>
<dbReference type="FunFam" id="2.120.10.30:FF:000035">
    <property type="entry name" value="Low-density lipoprotein receptor-related protein 2"/>
    <property type="match status" value="2"/>
</dbReference>
<feature type="disulfide bond" evidence="19">
    <location>
        <begin position="2793"/>
        <end position="2811"/>
    </location>
</feature>
<dbReference type="SMART" id="SM00135">
    <property type="entry name" value="LY"/>
    <property type="match status" value="38"/>
</dbReference>
<comment type="caution">
    <text evidence="18">Lacks conserved residue(s) required for the propagation of feature annotation.</text>
</comment>
<feature type="disulfide bond" evidence="19">
    <location>
        <begin position="2805"/>
        <end position="2820"/>
    </location>
</feature>
<dbReference type="InterPro" id="IPR032485">
    <property type="entry name" value="LRP1-like_beta_prop"/>
</dbReference>
<keyword evidence="8 23" id="KW-0732">Signal</keyword>
<feature type="disulfide bond" evidence="19">
    <location>
        <begin position="3840"/>
        <end position="3855"/>
    </location>
</feature>
<feature type="disulfide bond" evidence="19">
    <location>
        <begin position="3867"/>
        <end position="3885"/>
    </location>
</feature>
<dbReference type="InParanoid" id="A0A7M7L5N3"/>
<name>A0A7M7L5N3_VARDE</name>
<dbReference type="FunFam" id="4.10.400.10:FF:000121">
    <property type="entry name" value="low-density lipoprotein receptor-related protein 2"/>
    <property type="match status" value="1"/>
</dbReference>
<evidence type="ECO:0000256" key="22">
    <source>
        <dbReference type="SAM" id="Phobius"/>
    </source>
</evidence>
<feature type="disulfide bond" evidence="19">
    <location>
        <begin position="3785"/>
        <end position="3803"/>
    </location>
</feature>
<feature type="disulfide bond" evidence="19">
    <location>
        <begin position="1126"/>
        <end position="1144"/>
    </location>
</feature>
<dbReference type="InterPro" id="IPR018097">
    <property type="entry name" value="EGF_Ca-bd_CS"/>
</dbReference>
<feature type="domain" description="EGF-like" evidence="24">
    <location>
        <begin position="4075"/>
        <end position="4111"/>
    </location>
</feature>
<feature type="disulfide bond" evidence="19">
    <location>
        <begin position="3105"/>
        <end position="3120"/>
    </location>
</feature>
<keyword evidence="11 22" id="KW-1133">Transmembrane helix</keyword>
<evidence type="ECO:0000256" key="3">
    <source>
        <dbReference type="ARBA" id="ARBA00022536"/>
    </source>
</evidence>
<feature type="disulfide bond" evidence="19">
    <location>
        <begin position="197"/>
        <end position="212"/>
    </location>
</feature>
<feature type="disulfide bond" evidence="19">
    <location>
        <begin position="1138"/>
        <end position="1153"/>
    </location>
</feature>
<feature type="domain" description="EGF-like" evidence="24">
    <location>
        <begin position="3206"/>
        <end position="3242"/>
    </location>
</feature>
<dbReference type="Gene3D" id="4.10.400.10">
    <property type="entry name" value="Low-density Lipoprotein Receptor"/>
    <property type="match status" value="35"/>
</dbReference>
<dbReference type="Pfam" id="PF12662">
    <property type="entry name" value="cEGF"/>
    <property type="match status" value="1"/>
</dbReference>
<feature type="transmembrane region" description="Helical" evidence="22">
    <location>
        <begin position="4501"/>
        <end position="4525"/>
    </location>
</feature>
<dbReference type="OMA" id="RTCQPEQ"/>
<evidence type="ECO:0000256" key="14">
    <source>
        <dbReference type="ARBA" id="ARBA00023170"/>
    </source>
</evidence>
<feature type="repeat" description="LDL-receptor class B" evidence="20">
    <location>
        <begin position="1618"/>
        <end position="1661"/>
    </location>
</feature>
<dbReference type="Pfam" id="PF16472">
    <property type="entry name" value="DUF5050"/>
    <property type="match status" value="1"/>
</dbReference>
<feature type="disulfide bond" evidence="19">
    <location>
        <begin position="224"/>
        <end position="242"/>
    </location>
</feature>
<dbReference type="GO" id="GO:0005905">
    <property type="term" value="C:clathrin-coated pit"/>
    <property type="evidence" value="ECO:0007669"/>
    <property type="project" value="UniProtKB-KW"/>
</dbReference>
<dbReference type="PROSITE" id="PS51120">
    <property type="entry name" value="LDLRB"/>
    <property type="match status" value="16"/>
</dbReference>
<dbReference type="SMART" id="SM00179">
    <property type="entry name" value="EGF_CA"/>
    <property type="match status" value="8"/>
</dbReference>
<dbReference type="GO" id="GO:0005509">
    <property type="term" value="F:calcium ion binding"/>
    <property type="evidence" value="ECO:0007669"/>
    <property type="project" value="InterPro"/>
</dbReference>
<dbReference type="InterPro" id="IPR036055">
    <property type="entry name" value="LDL_receptor-like_sf"/>
</dbReference>
<dbReference type="InterPro" id="IPR000033">
    <property type="entry name" value="LDLR_classB_rpt"/>
</dbReference>
<keyword evidence="15" id="KW-0168">Coated pit</keyword>
<evidence type="ECO:0000256" key="6">
    <source>
        <dbReference type="ARBA" id="ARBA00022692"/>
    </source>
</evidence>
<feature type="disulfide bond" evidence="19">
    <location>
        <begin position="1321"/>
        <end position="1333"/>
    </location>
</feature>
<feature type="repeat" description="LDL-receptor class B" evidence="20">
    <location>
        <begin position="1942"/>
        <end position="1988"/>
    </location>
</feature>
<feature type="disulfide bond" evidence="19">
    <location>
        <begin position="2954"/>
        <end position="2966"/>
    </location>
</feature>
<feature type="repeat" description="LDL-receptor class B" evidence="20">
    <location>
        <begin position="1662"/>
        <end position="1706"/>
    </location>
</feature>
<feature type="repeat" description="LDL-receptor class B" evidence="20">
    <location>
        <begin position="3338"/>
        <end position="3380"/>
    </location>
</feature>
<dbReference type="PROSITE" id="PS00010">
    <property type="entry name" value="ASX_HYDROXYL"/>
    <property type="match status" value="4"/>
</dbReference>
<evidence type="ECO:0000256" key="20">
    <source>
        <dbReference type="PROSITE-ProRule" id="PRU00461"/>
    </source>
</evidence>
<feature type="domain" description="EGF-like" evidence="24">
    <location>
        <begin position="1752"/>
        <end position="1789"/>
    </location>
</feature>
<feature type="chain" id="PRO_5029794446" description="EGF-like domain-containing protein" evidence="23">
    <location>
        <begin position="36"/>
        <end position="4664"/>
    </location>
</feature>
<dbReference type="EnsemblMetazoa" id="XM_022815051">
    <property type="protein sequence ID" value="XP_022670786"/>
    <property type="gene ID" value="LOC111254338"/>
</dbReference>
<feature type="disulfide bond" evidence="19">
    <location>
        <begin position="3589"/>
        <end position="3604"/>
    </location>
</feature>
<feature type="disulfide bond" evidence="19">
    <location>
        <begin position="2832"/>
        <end position="2850"/>
    </location>
</feature>
<reference evidence="25" key="1">
    <citation type="submission" date="2021-01" db="UniProtKB">
        <authorList>
            <consortium name="EnsemblMetazoa"/>
        </authorList>
    </citation>
    <scope>IDENTIFICATION</scope>
</reference>
<keyword evidence="16" id="KW-0325">Glycoprotein</keyword>
<feature type="disulfide bond" evidence="18">
    <location>
        <begin position="4475"/>
        <end position="4484"/>
    </location>
</feature>
<feature type="disulfide bond" evidence="19">
    <location>
        <begin position="3631"/>
        <end position="3646"/>
    </location>
</feature>
<feature type="disulfide bond" evidence="19">
    <location>
        <begin position="2786"/>
        <end position="2798"/>
    </location>
</feature>
<dbReference type="Proteomes" id="UP000594260">
    <property type="component" value="Unplaced"/>
</dbReference>
<feature type="repeat" description="LDL-receptor class B" evidence="20">
    <location>
        <begin position="2212"/>
        <end position="2256"/>
    </location>
</feature>
<feature type="repeat" description="LDL-receptor class B" evidence="20">
    <location>
        <begin position="2564"/>
        <end position="2610"/>
    </location>
</feature>
<evidence type="ECO:0000256" key="13">
    <source>
        <dbReference type="ARBA" id="ARBA00023157"/>
    </source>
</evidence>
<dbReference type="SUPFAM" id="SSF57424">
    <property type="entry name" value="LDL receptor-like module"/>
    <property type="match status" value="35"/>
</dbReference>
<feature type="disulfide bond" evidence="19">
    <location>
        <begin position="2752"/>
        <end position="2770"/>
    </location>
</feature>
<evidence type="ECO:0000256" key="16">
    <source>
        <dbReference type="ARBA" id="ARBA00023180"/>
    </source>
</evidence>
<dbReference type="PROSITE" id="PS01209">
    <property type="entry name" value="LDLRA_1"/>
    <property type="match status" value="19"/>
</dbReference>
<keyword evidence="10" id="KW-0106">Calcium</keyword>
<dbReference type="Pfam" id="PF14670">
    <property type="entry name" value="FXa_inhibition"/>
    <property type="match status" value="1"/>
</dbReference>
<evidence type="ECO:0000256" key="4">
    <source>
        <dbReference type="ARBA" id="ARBA00022553"/>
    </source>
</evidence>
<dbReference type="FunFam" id="4.10.400.10:FF:000181">
    <property type="entry name" value="Low-density lipoprotein RecePtor related"/>
    <property type="match status" value="1"/>
</dbReference>
<dbReference type="PROSITE" id="PS50026">
    <property type="entry name" value="EGF_3"/>
    <property type="match status" value="4"/>
</dbReference>
<dbReference type="InterPro" id="IPR000742">
    <property type="entry name" value="EGF"/>
</dbReference>
<dbReference type="PRINTS" id="PR00261">
    <property type="entry name" value="LDLRECEPTOR"/>
</dbReference>
<feature type="disulfide bond" evidence="19">
    <location>
        <begin position="217"/>
        <end position="229"/>
    </location>
</feature>
<dbReference type="RefSeq" id="XP_022670786.1">
    <property type="nucleotide sequence ID" value="XM_022815051.1"/>
</dbReference>
<feature type="repeat" description="LDL-receptor class B" evidence="20">
    <location>
        <begin position="2301"/>
        <end position="2342"/>
    </location>
</feature>
<feature type="disulfide bond" evidence="19">
    <location>
        <begin position="3046"/>
        <end position="3058"/>
    </location>
</feature>
<feature type="disulfide bond" evidence="19">
    <location>
        <begin position="2918"/>
        <end position="2936"/>
    </location>
</feature>
<feature type="disulfide bond" evidence="19">
    <location>
        <begin position="1328"/>
        <end position="1346"/>
    </location>
</feature>
<feature type="disulfide bond" evidence="19">
    <location>
        <begin position="113"/>
        <end position="128"/>
    </location>
</feature>
<evidence type="ECO:0000256" key="17">
    <source>
        <dbReference type="ARBA" id="ARBA00037878"/>
    </source>
</evidence>
<feature type="disulfide bond" evidence="19">
    <location>
        <begin position="3828"/>
        <end position="3846"/>
    </location>
</feature>
<dbReference type="InterPro" id="IPR000152">
    <property type="entry name" value="EGF-type_Asp/Asn_hydroxyl_site"/>
</dbReference>
<dbReference type="FunFam" id="4.10.400.10:FF:000062">
    <property type="entry name" value="Terribly reduced optic lobes, isoform AI"/>
    <property type="match status" value="1"/>
</dbReference>
<feature type="disulfide bond" evidence="19">
    <location>
        <begin position="1086"/>
        <end position="1104"/>
    </location>
</feature>
<keyword evidence="3 18" id="KW-0245">EGF-like domain</keyword>
<feature type="repeat" description="LDL-receptor class B" evidence="20">
    <location>
        <begin position="2257"/>
        <end position="2300"/>
    </location>
</feature>
<feature type="disulfide bond" evidence="19">
    <location>
        <begin position="3904"/>
        <end position="3916"/>
    </location>
</feature>
<dbReference type="GO" id="GO:0005886">
    <property type="term" value="C:plasma membrane"/>
    <property type="evidence" value="ECO:0007669"/>
    <property type="project" value="TreeGrafter"/>
</dbReference>
<dbReference type="SMART" id="SM00192">
    <property type="entry name" value="LDLa"/>
    <property type="match status" value="35"/>
</dbReference>
<feature type="disulfide bond" evidence="19">
    <location>
        <begin position="1198"/>
        <end position="1210"/>
    </location>
</feature>
<accession>A0A7M7L5N3</accession>
<dbReference type="Pfam" id="PF00058">
    <property type="entry name" value="Ldl_recept_b"/>
    <property type="match status" value="8"/>
</dbReference>
<dbReference type="CTD" id="8674055"/>
<dbReference type="Pfam" id="PF00057">
    <property type="entry name" value="Ldl_recept_a"/>
    <property type="match status" value="32"/>
</dbReference>
<dbReference type="InterPro" id="IPR023415">
    <property type="entry name" value="LDLR_class-A_CS"/>
</dbReference>
<evidence type="ECO:0000256" key="23">
    <source>
        <dbReference type="SAM" id="SignalP"/>
    </source>
</evidence>
<feature type="disulfide bond" evidence="19">
    <location>
        <begin position="1205"/>
        <end position="1223"/>
    </location>
</feature>
<evidence type="ECO:0000256" key="15">
    <source>
        <dbReference type="ARBA" id="ARBA00023176"/>
    </source>
</evidence>
<feature type="disulfide bond" evidence="19">
    <location>
        <begin position="3879"/>
        <end position="3894"/>
    </location>
</feature>
<feature type="repeat" description="LDL-receptor class B" evidence="20">
    <location>
        <begin position="3427"/>
        <end position="3470"/>
    </location>
</feature>
<dbReference type="FunFam" id="4.10.400.10:FF:000113">
    <property type="entry name" value="Low-density lipoprotein receptor-related protein 8"/>
    <property type="match status" value="2"/>
</dbReference>
<dbReference type="InterPro" id="IPR009030">
    <property type="entry name" value="Growth_fac_rcpt_cys_sf"/>
</dbReference>
<sequence>MGPGLTMDYNISRCARHLWLAAFVLLLAHTPLTPSVEIEEPKMGRSNGCAADHFRCTDGKCIPQRWVCDHQQDCDDGIDEHQGCPPPKCGTDQFACSTYKFNSSYCLPKNYACDRIVDCMDGSDERDCDYRECLPEDHRCGTGPHVVCISGKEKCDGYIDCRDESDEDGCATNSTKCPLTLFRCDDGTKCIGRILLCDHHNDCLDGSDERNCTYPACAPGQFRCANHQCMPERWRCDGHNDCKDKSDELNCTENLDALEITWQDDEVLQRSRRDVTNIPTHITIPSGRATPRPWWYRRNNHRNRQWKGQQTCPENKWLCPEEKKCIDRSKICDRVKDCQDEADEKQNCTSMLCQSLSCAQGCRASLHGGECFCLQGLKINPADNRSCIDLNECEEWGYCDQLCTNFHQGFNCSCKAGYELQDKVTCKAVDSLTMRLIFARQAVIYELNPIDKSLQELSMTAGQVGGLDFHYGRREIFWTMLENRTIHSLRLGDDEGDKKQERSPVLVPFAWNPVAIAVDWVSNKLYVADNLGQKIDVMQFDGLNHAIVLSRNLTNLQDIAVDPSAGYMFFSDGDHLERADLDGFNRRIIVTSLFRVNGLTLDRIKKLVIWCDSQLDEIVAVDYDGNRKHTILRGSTKVPSANKMTLFENKIYWTDATKQGILSTHLFRNNDTTEIMYQDRFIIKEPGVIKAYHKVMQPMVDNPCKFNKGGCQHMCIVVRGTGAGNYSLGYKCVCNTGYELTNDGRNCKKVDTFLLYSQQKSVRGTLMDLRSDAFSDAMIPIASKSARFVGIDFDAHEEFIYTSDVILDVIARVKPDGTSKENVLAAQHEGVEGIALDWVTKNLYFVDSRKGTLAVINTRDTQQRKVLMRDLRRPRAIVVHPNKGYIFYSVWDRPANISRAYLDGTNQQVVRGTSLGWPNGLAIDFENDRLYWCDALLDHIQHSNLDGSDVQTVNTTMLQLKHTFSITIFKEWMYVTDWRIEAIAKVHKTTGVTGKVLPLPEDGARLFCIKVYSKENQYIEPQHPCLTNNGGCEKFCFGVISASGGLQATCGCPTGQVLDDDQKKCKGDPKAEPSPKACPNSWDFTCDNQRCIPKNWVCDGDDDCLDGSDEHQNCKRNTCSAREFQCNSGRCVALSFKCDGDNDCGDGSDEQGCANATCNSNEFACENGRCVPQSWKCDSENDCGDGSDEGEFCTDKTCSTTQFACQSGTCIPKNWVCDGDADCVDKDDEKSCPPAVCTVSQFACENKRQCIHDSYRCDGIGDCSDNSDEKNCPSRSPNECDEKSFQCKSPRICIPLGWRCDGHKDCDDGSDEPDTCPRGVCPQNHFKCDNGRCIYKSWVCDGNNDCGDGSDEHERHACVQKPLICPYYQWACPNVTDRCINVTLVCDGKPDCPDGLDEGPGCLNGMCSPEKVGCTHNCTMTPAGPECTCPKGERLNDTTTCVDLDECTDIVGACSQHCFNNKGSYTCKCDEGYIQDPGDQHRCKAQDRSQAYLVISNRRSILVGSLDTSSLERVPVKVDNVVATASYMRNNTIFWFDMNAKKIFKLMKGGEPLTVISSGLDLIEGLSVDWVANNLYWVDSKLKTIEVSNLEGKNHIVLINNNISQPRGLSIDPRQGARIMFFSDWGENPRIESVGLDGSMRRTIIDTRIFWPNGLTLDLPNRRVYFADSKLDYIDFCNYDGTGRQQILAHNHYLLHPHSLTVFEDTLYWTDRQLNRVLSCDKFRGKNQTVVSHLVSQPLGIHVNHPILQPTSSNPCANAPCTHLCLLSPSASKAYACKCPPGYTLDRSSTNGVCIPVDKPFLMVLRGSQLVDMTLEAGKSNAGQMSPIIGLDRARDFDFDQQEDNVYIVKALDDDKENGTLSKINLRASNVTKFLPDGFVGAPYTVAVDWIGRNLYVGNRKASNIEIVSLGANSYRRVIISNDGNNTGVGKPQAIALDPIVGKLFWLDSGSIGVSTKIGYATMDGEVRGIVLDSNLRNIESLTIDPTTQRIYFSQSFPGIIESVSYTGTDRRTVFNNALRIDKPQSIGFYHQRIYFLDSAHEKVSFIDLQNGNTETVIEDNLSGLQSLKVYGKRAEVPDHPCLIRNGGCFHICVPFNGTARKCLCGVGFKLRGDTLCIPYNEFLVYSELEKASAVDIEGSNEAMPPIAGPGHNILHLDMLYEDKRIYWIEFNQGPRNGIFAIRQNGTDQQHIIKDGIGSNGIRGLAVDWVNRMLYFTNVFPHENFIEVSQLNGENRMVLLKTTTDSPRELAVDPIKRYLYWTDSGQYPKIERAFMDCTNRTSLVVTGIAAPRDLTVDIATNDIYWVDSKIDALQACAFDGSNRRTIVNGLPNPMGVAIYGDDVFWADRNLRTIFKINKNRKNDIPKKVKLDLNMLRDVMVYYDNNQYHSNSPCAGAGCAQLCFPLPTQINGKDFRCACASGQLDESGLGCSTVKTYLVFSTRKEIRSMFLDPQRTSLPFQPKGNLTNLVGMDFDYANHRMYFTKIRPDGAIFWMDPENPDQKVNVVLNKTVNPEGIAFDWTHKKIYFADSANRSIYAMNTDGTNIVMIANVERPRAIVLDPCDGYMYYTDWGRYGHTGKIFRATMAGNNKTAIVSSNLTQPSGLAIDYDDRKLYWTDALREKIERANLDGTDREELISATIYPFAITVHGPYIYWTDLQLRGVYRAEKHTGAGMQEIAKRLEESPRDIHVYAPERQKCNKTVCELNNGGCAQSCHPGPNGPECLCESNMKIANQGKMCVPENVTCDPSKFACANGKCIDRRYTCDSDDDCGDRSDENPKYCAVRTCSPTEFRCANERCLQLRWRCDHENDCGDNSDEVDCKYPECSGDEFTCANFKCIPNNQVCDGRDDCKDGNATDESHSHCPNNRTCPGQQVKCATTNICAEPFWLCDGDDDCGDNSDEISTLCSQRSCPANSFRCTNHRCIPANWHCDGDNDCGDGADEPAEYCKSEKRTCFGDLFTCDNGNCIPRTYLCDGDDDCLDRSDEDARHQCNSRECDPEKEFTCTKNKMWNRPTCIPKRWVCDGDPDCVDGADEDKSLNCPVPEPCSENQFRCQNSRCINKDWYCDHDNDCGDGSDEPKECKFRSCTSDEFTCRNSKCIRKNYVCDGEDDCGDRSDELKCANNSTCDEDTQYKCRTGDQCIPLTKVCDKTRDCRDGSDESMRCGINECATPESNGCEHMCVDTLLAYRCQCNPGYKLMPDGKLCTDIDECSEQLAVCSQSCVNTPGSFFCKCNDRYYGREPDGHKCKRLQTKPEPWVIFSNRYYLRNASIDGTQYNLVKMDLRNAVAIDFDVKEERIYYADVGNKTIHRMFVNGTGEEVVVKYDVHGLEGMAVDWVTRKLYWLDRTSKQLFVSHLNGTSRKVLLPRGISDPRAVVVHPGIGCLFFTDWGHHAFIARLGMDGSNFTRLVTYADKLVWPNALTVDYFSDKIFWADAHLDYIEYADFEGKNRHTVLSGQKVPHVFALSIFDDWLFWTDWNMKGIYRAHKFTGEGLQVLRNTSHRPYDIHVYHPLRQLPYSNPCEMNNGQCSHLCLLSPNPAGIKFPAEHRCACPEDFVLMPNNRTCIANCTISQHRCKGLDDEKCIPLYWKCDGEKDCSDGTDEDGCPPFKCKKGQFQCPSTTDTVCVSRIKVCDGQRDCPDGYDENNCKLPCGENSFKCEATGKCVPSSWQCDGDNDCSDGSDENTAICNHGQCDPETQFKCDNGKCIPKLWYCDFDNDCGDDSDEPAHRCRNQNCTVGWQKCPSPNNYRCVPSWLFCDGKDDCRDNSDETNPEACPQCHPTGDFKCGNGRCIPLRWRCDFEDDCGDGSDEEASLCEDLYRDCSESEFQCANKRCIPRKWRCDHDTDCDDGSDEQNCGDHKCRPDQFQCASGHCIAASLVCDGNKDCRDVSDERNCPPRYPNGRHCSPNQFQCNNTVCIKPDYVCDRDDDCGDSSDETEATCQQHECDVTRKFQCTNRACVMLWQLCDGKDDCGDGSDENSFQLCDRLRGPLVCAAGKFKCAGGRHCIENSKVCDHNLDCDDHSDELGCQVGECNKQTKGGCEHNCTSLSANSRHDYLCTCPSGYRINATNTKICEDIDECSTFDHYCSQLCHNLEGSYGCTCRKGFERVHMECHPKNGAPPVIMYTSERSIRLVIQSAESHKQIDLVADQGRIEGLDYDPVEKFVYWVDRSDKSVKRAIIPDLERDPEKLGAQYPQDLQLSGLNKPTAVAVDWVAHNLYLMDQESFENRAPKGRLMVATLDGRYRRTLHDLDIEAPTSVALDPESGVLFWTDIGINPKIETSWMDGSRRQTLFKSRLAAPASITIDYLAGDKRIYWADHKLNTIETAKPDGSNRVVVIKNDVAHPIGLEVFGDSFYWVNWKDKDRGDIFRMNKFGRGVRVLVRGGLEFASALRIYQDVKYNTSIENRCASAGCSHTCLLVPRGYRCSCPDGISNKNLNLQKCDAAFEQPKAAPYRCPCLNGGMCTSVSRDNAVCKCSEDFEGTHCENFVAKTRLIATNNNNIAAIMTPIIIVLILMVGGAALFVAFRKTQFKTANGYGGNPSVSFGGGGVDFSSHFMRSARNEPNGDPIDGGEFNLGDVKQPTDFANPMYDALGTVPGDGKPLVEDVSGIAISGSGTSGSAILTPSVITQMSSPQLKFKKKALNPTSKDTDKDTAMLVEEDASEA</sequence>
<evidence type="ECO:0000256" key="12">
    <source>
        <dbReference type="ARBA" id="ARBA00023136"/>
    </source>
</evidence>
<dbReference type="GO" id="GO:0043235">
    <property type="term" value="C:receptor complex"/>
    <property type="evidence" value="ECO:0007669"/>
    <property type="project" value="TreeGrafter"/>
</dbReference>
<evidence type="ECO:0000256" key="7">
    <source>
        <dbReference type="ARBA" id="ARBA00022723"/>
    </source>
</evidence>
<dbReference type="SUPFAM" id="SSF63825">
    <property type="entry name" value="YWTD domain"/>
    <property type="match status" value="8"/>
</dbReference>
<feature type="disulfide bond" evidence="19">
    <location>
        <begin position="2745"/>
        <end position="2757"/>
    </location>
</feature>
<dbReference type="OrthoDB" id="21182at2759"/>
<proteinExistence type="inferred from homology"/>
<keyword evidence="13 18" id="KW-1015">Disulfide bond</keyword>
<feature type="repeat" description="LDL-receptor class B" evidence="20">
    <location>
        <begin position="4311"/>
        <end position="4353"/>
    </location>
</feature>
<dbReference type="SUPFAM" id="SSF57184">
    <property type="entry name" value="Growth factor receptor domain"/>
    <property type="match status" value="2"/>
</dbReference>